<protein>
    <submittedName>
        <fullName evidence="1">Uncharacterized protein</fullName>
    </submittedName>
</protein>
<dbReference type="EMBL" id="JAZDQT010000002">
    <property type="protein sequence ID" value="MEE1946090.1"/>
    <property type="molecule type" value="Genomic_DNA"/>
</dbReference>
<evidence type="ECO:0000313" key="1">
    <source>
        <dbReference type="EMBL" id="MEE1946090.1"/>
    </source>
</evidence>
<name>A0ABU7I9F8_9SPHI</name>
<dbReference type="Proteomes" id="UP001336835">
    <property type="component" value="Unassembled WGS sequence"/>
</dbReference>
<organism evidence="1 2">
    <name type="scientific">Pedobacter albus</name>
    <dbReference type="NCBI Taxonomy" id="3113905"/>
    <lineage>
        <taxon>Bacteria</taxon>
        <taxon>Pseudomonadati</taxon>
        <taxon>Bacteroidota</taxon>
        <taxon>Sphingobacteriia</taxon>
        <taxon>Sphingobacteriales</taxon>
        <taxon>Sphingobacteriaceae</taxon>
        <taxon>Pedobacter</taxon>
    </lineage>
</organism>
<proteinExistence type="predicted"/>
<reference evidence="1 2" key="1">
    <citation type="submission" date="2024-01" db="EMBL/GenBank/DDBJ databases">
        <title>Pedobacter sp. nov., isolated from fresh soil.</title>
        <authorList>
            <person name="Le N.T.T."/>
        </authorList>
    </citation>
    <scope>NUCLEOTIDE SEQUENCE [LARGE SCALE GENOMIC DNA]</scope>
    <source>
        <strain evidence="1 2">KR3-3</strain>
    </source>
</reference>
<dbReference type="RefSeq" id="WP_330108404.1">
    <property type="nucleotide sequence ID" value="NZ_JAZDQT010000002.1"/>
</dbReference>
<accession>A0ABU7I9F8</accession>
<gene>
    <name evidence="1" type="ORF">VRU48_13290</name>
</gene>
<evidence type="ECO:0000313" key="2">
    <source>
        <dbReference type="Proteomes" id="UP001336835"/>
    </source>
</evidence>
<sequence>MRHLVTISLVFFSLTHLAKAERVEDLRYLSDRYCNKQQIGTEIVSLGTAQQDHDRNPFFLSYNDLSSIGTLPETEVAKYSAPSHFMASPATREQPRNNSP</sequence>
<comment type="caution">
    <text evidence="1">The sequence shown here is derived from an EMBL/GenBank/DDBJ whole genome shotgun (WGS) entry which is preliminary data.</text>
</comment>
<keyword evidence="2" id="KW-1185">Reference proteome</keyword>